<dbReference type="EMBL" id="JADKPN010000012">
    <property type="protein sequence ID" value="MBF4765046.1"/>
    <property type="molecule type" value="Genomic_DNA"/>
</dbReference>
<accession>A0A930VG93</accession>
<feature type="transmembrane region" description="Helical" evidence="1">
    <location>
        <begin position="244"/>
        <end position="267"/>
    </location>
</feature>
<dbReference type="InterPro" id="IPR042150">
    <property type="entry name" value="MmRce1-like"/>
</dbReference>
<feature type="transmembrane region" description="Helical" evidence="1">
    <location>
        <begin position="159"/>
        <end position="181"/>
    </location>
</feature>
<evidence type="ECO:0000313" key="3">
    <source>
        <dbReference type="EMBL" id="MBF4765046.1"/>
    </source>
</evidence>
<feature type="transmembrane region" description="Helical" evidence="1">
    <location>
        <begin position="80"/>
        <end position="100"/>
    </location>
</feature>
<dbReference type="PANTHER" id="PTHR35797">
    <property type="entry name" value="PROTEASE-RELATED"/>
    <property type="match status" value="1"/>
</dbReference>
<dbReference type="PANTHER" id="PTHR35797:SF1">
    <property type="entry name" value="PROTEASE"/>
    <property type="match status" value="1"/>
</dbReference>
<name>A0A930VG93_9ACTN</name>
<keyword evidence="1" id="KW-0472">Membrane</keyword>
<keyword evidence="3" id="KW-0378">Hydrolase</keyword>
<keyword evidence="1" id="KW-1133">Transmembrane helix</keyword>
<keyword evidence="3" id="KW-0645">Protease</keyword>
<proteinExistence type="predicted"/>
<dbReference type="GO" id="GO:0008237">
    <property type="term" value="F:metallopeptidase activity"/>
    <property type="evidence" value="ECO:0007669"/>
    <property type="project" value="UniProtKB-KW"/>
</dbReference>
<reference evidence="3" key="1">
    <citation type="submission" date="2020-11" db="EMBL/GenBank/DDBJ databases">
        <title>Nocardioides sp. nov., isolated from Soil of Cynanchum wilfordii Hemsley rhizosphere.</title>
        <authorList>
            <person name="Lee J.-S."/>
            <person name="Suh M.K."/>
            <person name="Kim J.-S."/>
        </authorList>
    </citation>
    <scope>NUCLEOTIDE SEQUENCE</scope>
    <source>
        <strain evidence="3">KCTC 19275</strain>
    </source>
</reference>
<dbReference type="RefSeq" id="WP_194708223.1">
    <property type="nucleotide sequence ID" value="NZ_JADKPN010000012.1"/>
</dbReference>
<feature type="transmembrane region" description="Helical" evidence="1">
    <location>
        <begin position="215"/>
        <end position="238"/>
    </location>
</feature>
<gene>
    <name evidence="3" type="ORF">ISU07_18085</name>
</gene>
<keyword evidence="1" id="KW-0812">Transmembrane</keyword>
<evidence type="ECO:0000313" key="4">
    <source>
        <dbReference type="Proteomes" id="UP000640489"/>
    </source>
</evidence>
<feature type="transmembrane region" description="Helical" evidence="1">
    <location>
        <begin position="187"/>
        <end position="208"/>
    </location>
</feature>
<comment type="caution">
    <text evidence="3">The sequence shown here is derived from an EMBL/GenBank/DDBJ whole genome shotgun (WGS) entry which is preliminary data.</text>
</comment>
<feature type="domain" description="CAAX prenyl protease 2/Lysostaphin resistance protein A-like" evidence="2">
    <location>
        <begin position="123"/>
        <end position="227"/>
    </location>
</feature>
<dbReference type="Proteomes" id="UP000640489">
    <property type="component" value="Unassembled WGS sequence"/>
</dbReference>
<feature type="transmembrane region" description="Helical" evidence="1">
    <location>
        <begin position="15"/>
        <end position="34"/>
    </location>
</feature>
<feature type="transmembrane region" description="Helical" evidence="1">
    <location>
        <begin position="120"/>
        <end position="138"/>
    </location>
</feature>
<dbReference type="GO" id="GO:0004175">
    <property type="term" value="F:endopeptidase activity"/>
    <property type="evidence" value="ECO:0007669"/>
    <property type="project" value="UniProtKB-ARBA"/>
</dbReference>
<evidence type="ECO:0000256" key="1">
    <source>
        <dbReference type="SAM" id="Phobius"/>
    </source>
</evidence>
<organism evidence="3 4">
    <name type="scientific">Nocardioides islandensis</name>
    <dbReference type="NCBI Taxonomy" id="433663"/>
    <lineage>
        <taxon>Bacteria</taxon>
        <taxon>Bacillati</taxon>
        <taxon>Actinomycetota</taxon>
        <taxon>Actinomycetes</taxon>
        <taxon>Propionibacteriales</taxon>
        <taxon>Nocardioidaceae</taxon>
        <taxon>Nocardioides</taxon>
    </lineage>
</organism>
<sequence length="291" mass="31006">MNTNPTRTRSPLREIAAYAGLAYGLALAVAVALPDAQINLLLSVMVPTVAVTILTFTYFEKGERRALWGSFGLRRLGLRTWLPALFLPFLLCGAAYGTALLVGAGELTDVHVTVAGALDWTLNLVVGLVIMTVVIMGEEIGWRGYLLPRVQELTDKRRAAVLTGLMHGLFHLPLICLATTYDTGGNRWITAPAAVVTITAGGVFYAWLRDRSGSIWPVAVAHNSVNTVFDMGASLVVASSPASLVYVAGETGFATLGACAAMAVVVLMRAKVWRTTEVPVAVSRPAEPVRA</sequence>
<evidence type="ECO:0000259" key="2">
    <source>
        <dbReference type="Pfam" id="PF02517"/>
    </source>
</evidence>
<feature type="transmembrane region" description="Helical" evidence="1">
    <location>
        <begin position="40"/>
        <end position="59"/>
    </location>
</feature>
<dbReference type="AlphaFoldDB" id="A0A930VG93"/>
<keyword evidence="3" id="KW-0482">Metalloprotease</keyword>
<dbReference type="InterPro" id="IPR003675">
    <property type="entry name" value="Rce1/LyrA-like_dom"/>
</dbReference>
<dbReference type="Pfam" id="PF02517">
    <property type="entry name" value="Rce1-like"/>
    <property type="match status" value="1"/>
</dbReference>
<keyword evidence="4" id="KW-1185">Reference proteome</keyword>
<dbReference type="GO" id="GO:0080120">
    <property type="term" value="P:CAAX-box protein maturation"/>
    <property type="evidence" value="ECO:0007669"/>
    <property type="project" value="UniProtKB-ARBA"/>
</dbReference>
<protein>
    <submittedName>
        <fullName evidence="3">CPBP family intramembrane metalloprotease</fullName>
    </submittedName>
</protein>